<reference evidence="2" key="2">
    <citation type="journal article" date="2017" name="Nat. Plants">
        <title>The Aegilops tauschii genome reveals multiple impacts of transposons.</title>
        <authorList>
            <person name="Zhao G."/>
            <person name="Zou C."/>
            <person name="Li K."/>
            <person name="Wang K."/>
            <person name="Li T."/>
            <person name="Gao L."/>
            <person name="Zhang X."/>
            <person name="Wang H."/>
            <person name="Yang Z."/>
            <person name="Liu X."/>
            <person name="Jiang W."/>
            <person name="Mao L."/>
            <person name="Kong X."/>
            <person name="Jiao Y."/>
            <person name="Jia J."/>
        </authorList>
    </citation>
    <scope>NUCLEOTIDE SEQUENCE [LARGE SCALE GENOMIC DNA]</scope>
    <source>
        <strain evidence="2">cv. AL8/78</strain>
    </source>
</reference>
<sequence>MNLFSYLRKLSIRTSTSKERSNLCMQNLHCTQNRNGLFLIYSSSNLLAITQKQKRPAKETQYRDASPDSIGKNKDTTVAYIQVADLAHASTKLAPSLMTIRRDACTQPEIWMAFTSGFLTWALGTVTVSTPFSSPAFTSSTLASSGRRKRLTNLPLLRSTRCHLSFLSSFSFVRSPLTTSTLPSSTSTLTSSFFTPGRSALKTCASGVSFQSIRALANAAVSLLPPEIAGTMERKVSKGSAQRSAKGSNTLLRLTIDILGVASVCSSGGNSVSDRT</sequence>
<keyword evidence="2" id="KW-1185">Reference proteome</keyword>
<evidence type="ECO:0000313" key="2">
    <source>
        <dbReference type="Proteomes" id="UP000015105"/>
    </source>
</evidence>
<reference evidence="1" key="4">
    <citation type="submission" date="2019-03" db="UniProtKB">
        <authorList>
            <consortium name="EnsemblPlants"/>
        </authorList>
    </citation>
    <scope>IDENTIFICATION</scope>
</reference>
<accession>A0A453DUE4</accession>
<reference evidence="1" key="5">
    <citation type="journal article" date="2021" name="G3 (Bethesda)">
        <title>Aegilops tauschii genome assembly Aet v5.0 features greater sequence contiguity and improved annotation.</title>
        <authorList>
            <person name="Wang L."/>
            <person name="Zhu T."/>
            <person name="Rodriguez J.C."/>
            <person name="Deal K.R."/>
            <person name="Dubcovsky J."/>
            <person name="McGuire P.E."/>
            <person name="Lux T."/>
            <person name="Spannagl M."/>
            <person name="Mayer K.F.X."/>
            <person name="Baldrich P."/>
            <person name="Meyers B.C."/>
            <person name="Huo N."/>
            <person name="Gu Y.Q."/>
            <person name="Zhou H."/>
            <person name="Devos K.M."/>
            <person name="Bennetzen J.L."/>
            <person name="Unver T."/>
            <person name="Budak H."/>
            <person name="Gulick P.J."/>
            <person name="Galiba G."/>
            <person name="Kalapos B."/>
            <person name="Nelson D.R."/>
            <person name="Li P."/>
            <person name="You F.M."/>
            <person name="Luo M.C."/>
            <person name="Dvorak J."/>
        </authorList>
    </citation>
    <scope>NUCLEOTIDE SEQUENCE [LARGE SCALE GENOMIC DNA]</scope>
    <source>
        <strain evidence="1">cv. AL8/78</strain>
    </source>
</reference>
<dbReference type="Gramene" id="AET3Gv20089900.1">
    <property type="protein sequence ID" value="AET3Gv20089900.1"/>
    <property type="gene ID" value="AET3Gv20089900"/>
</dbReference>
<dbReference type="EnsemblPlants" id="AET3Gv20089900.1">
    <property type="protein sequence ID" value="AET3Gv20089900.1"/>
    <property type="gene ID" value="AET3Gv20089900"/>
</dbReference>
<protein>
    <submittedName>
        <fullName evidence="1">Uncharacterized protein</fullName>
    </submittedName>
</protein>
<name>A0A453DUE4_AEGTS</name>
<organism evidence="1 2">
    <name type="scientific">Aegilops tauschii subsp. strangulata</name>
    <name type="common">Goatgrass</name>
    <dbReference type="NCBI Taxonomy" id="200361"/>
    <lineage>
        <taxon>Eukaryota</taxon>
        <taxon>Viridiplantae</taxon>
        <taxon>Streptophyta</taxon>
        <taxon>Embryophyta</taxon>
        <taxon>Tracheophyta</taxon>
        <taxon>Spermatophyta</taxon>
        <taxon>Magnoliopsida</taxon>
        <taxon>Liliopsida</taxon>
        <taxon>Poales</taxon>
        <taxon>Poaceae</taxon>
        <taxon>BOP clade</taxon>
        <taxon>Pooideae</taxon>
        <taxon>Triticodae</taxon>
        <taxon>Triticeae</taxon>
        <taxon>Triticinae</taxon>
        <taxon>Aegilops</taxon>
    </lineage>
</organism>
<reference evidence="2" key="1">
    <citation type="journal article" date="2014" name="Science">
        <title>Ancient hybridizations among the ancestral genomes of bread wheat.</title>
        <authorList>
            <consortium name="International Wheat Genome Sequencing Consortium,"/>
            <person name="Marcussen T."/>
            <person name="Sandve S.R."/>
            <person name="Heier L."/>
            <person name="Spannagl M."/>
            <person name="Pfeifer M."/>
            <person name="Jakobsen K.S."/>
            <person name="Wulff B.B."/>
            <person name="Steuernagel B."/>
            <person name="Mayer K.F."/>
            <person name="Olsen O.A."/>
        </authorList>
    </citation>
    <scope>NUCLEOTIDE SEQUENCE [LARGE SCALE GENOMIC DNA]</scope>
    <source>
        <strain evidence="2">cv. AL8/78</strain>
    </source>
</reference>
<dbReference type="AlphaFoldDB" id="A0A453DUE4"/>
<dbReference type="Proteomes" id="UP000015105">
    <property type="component" value="Chromosome 3D"/>
</dbReference>
<evidence type="ECO:0000313" key="1">
    <source>
        <dbReference type="EnsemblPlants" id="AET3Gv20089900.1"/>
    </source>
</evidence>
<proteinExistence type="predicted"/>
<reference evidence="1" key="3">
    <citation type="journal article" date="2017" name="Nature">
        <title>Genome sequence of the progenitor of the wheat D genome Aegilops tauschii.</title>
        <authorList>
            <person name="Luo M.C."/>
            <person name="Gu Y.Q."/>
            <person name="Puiu D."/>
            <person name="Wang H."/>
            <person name="Twardziok S.O."/>
            <person name="Deal K.R."/>
            <person name="Huo N."/>
            <person name="Zhu T."/>
            <person name="Wang L."/>
            <person name="Wang Y."/>
            <person name="McGuire P.E."/>
            <person name="Liu S."/>
            <person name="Long H."/>
            <person name="Ramasamy R.K."/>
            <person name="Rodriguez J.C."/>
            <person name="Van S.L."/>
            <person name="Yuan L."/>
            <person name="Wang Z."/>
            <person name="Xia Z."/>
            <person name="Xiao L."/>
            <person name="Anderson O.D."/>
            <person name="Ouyang S."/>
            <person name="Liang Y."/>
            <person name="Zimin A.V."/>
            <person name="Pertea G."/>
            <person name="Qi P."/>
            <person name="Bennetzen J.L."/>
            <person name="Dai X."/>
            <person name="Dawson M.W."/>
            <person name="Muller H.G."/>
            <person name="Kugler K."/>
            <person name="Rivarola-Duarte L."/>
            <person name="Spannagl M."/>
            <person name="Mayer K.F.X."/>
            <person name="Lu F.H."/>
            <person name="Bevan M.W."/>
            <person name="Leroy P."/>
            <person name="Li P."/>
            <person name="You F.M."/>
            <person name="Sun Q."/>
            <person name="Liu Z."/>
            <person name="Lyons E."/>
            <person name="Wicker T."/>
            <person name="Salzberg S.L."/>
            <person name="Devos K.M."/>
            <person name="Dvorak J."/>
        </authorList>
    </citation>
    <scope>NUCLEOTIDE SEQUENCE [LARGE SCALE GENOMIC DNA]</scope>
    <source>
        <strain evidence="1">cv. AL8/78</strain>
    </source>
</reference>